<dbReference type="RefSeq" id="WP_081260945.1">
    <property type="nucleotide sequence ID" value="NZ_CP053021.1"/>
</dbReference>
<dbReference type="GO" id="GO:0003677">
    <property type="term" value="F:DNA binding"/>
    <property type="evidence" value="ECO:0007669"/>
    <property type="project" value="UniProtKB-UniRule"/>
</dbReference>
<name>A0A6M4G8T7_SPHYA</name>
<reference evidence="4 5" key="1">
    <citation type="submission" date="2020-04" db="EMBL/GenBank/DDBJ databases">
        <title>The Whole Genome Analysis of High salt-tolerant Sphingobium yanoikuyae YC-XJ2 with Aryl organophosphorus flame retardants (aryl-OPFRs)-degrading capacity and characteristics of Related phosphotriesterase.</title>
        <authorList>
            <person name="Li X."/>
        </authorList>
    </citation>
    <scope>NUCLEOTIDE SEQUENCE [LARGE SCALE GENOMIC DNA]</scope>
    <source>
        <strain evidence="4 5">YC-XJ2</strain>
    </source>
</reference>
<evidence type="ECO:0000256" key="2">
    <source>
        <dbReference type="PROSITE-ProRule" id="PRU01091"/>
    </source>
</evidence>
<dbReference type="GO" id="GO:0000160">
    <property type="term" value="P:phosphorelay signal transduction system"/>
    <property type="evidence" value="ECO:0007669"/>
    <property type="project" value="InterPro"/>
</dbReference>
<dbReference type="GO" id="GO:0006355">
    <property type="term" value="P:regulation of DNA-templated transcription"/>
    <property type="evidence" value="ECO:0007669"/>
    <property type="project" value="InterPro"/>
</dbReference>
<evidence type="ECO:0000256" key="1">
    <source>
        <dbReference type="ARBA" id="ARBA00023125"/>
    </source>
</evidence>
<dbReference type="Pfam" id="PF00486">
    <property type="entry name" value="Trans_reg_C"/>
    <property type="match status" value="1"/>
</dbReference>
<dbReference type="Gene3D" id="1.10.10.10">
    <property type="entry name" value="Winged helix-like DNA-binding domain superfamily/Winged helix DNA-binding domain"/>
    <property type="match status" value="1"/>
</dbReference>
<evidence type="ECO:0000313" key="4">
    <source>
        <dbReference type="EMBL" id="QJR03655.1"/>
    </source>
</evidence>
<feature type="domain" description="OmpR/PhoB-type" evidence="3">
    <location>
        <begin position="1"/>
        <end position="58"/>
    </location>
</feature>
<dbReference type="InterPro" id="IPR016032">
    <property type="entry name" value="Sig_transdc_resp-reg_C-effctor"/>
</dbReference>
<organism evidence="4 5">
    <name type="scientific">Sphingobium yanoikuyae</name>
    <name type="common">Sphingomonas yanoikuyae</name>
    <dbReference type="NCBI Taxonomy" id="13690"/>
    <lineage>
        <taxon>Bacteria</taxon>
        <taxon>Pseudomonadati</taxon>
        <taxon>Pseudomonadota</taxon>
        <taxon>Alphaproteobacteria</taxon>
        <taxon>Sphingomonadales</taxon>
        <taxon>Sphingomonadaceae</taxon>
        <taxon>Sphingobium</taxon>
    </lineage>
</organism>
<proteinExistence type="predicted"/>
<evidence type="ECO:0000259" key="3">
    <source>
        <dbReference type="PROSITE" id="PS51755"/>
    </source>
</evidence>
<dbReference type="InterPro" id="IPR036388">
    <property type="entry name" value="WH-like_DNA-bd_sf"/>
</dbReference>
<protein>
    <recommendedName>
        <fullName evidence="3">OmpR/PhoB-type domain-containing protein</fullName>
    </recommendedName>
</protein>
<accession>A0A6M4G8T7</accession>
<dbReference type="InterPro" id="IPR001867">
    <property type="entry name" value="OmpR/PhoB-type_DNA-bd"/>
</dbReference>
<keyword evidence="1 2" id="KW-0238">DNA-binding</keyword>
<sequence length="99" mass="10917">MRWRGGAISIGPWWREAYVAGESRLVETHMSRLRTKLNEGGRGDAIRTVRGSGYMVLSSGTAQGIIEGDYVRRMPVVERAASSTGYRPSSTRCSAGLRR</sequence>
<dbReference type="Proteomes" id="UP000502611">
    <property type="component" value="Chromosome"/>
</dbReference>
<dbReference type="PROSITE" id="PS51755">
    <property type="entry name" value="OMPR_PHOB"/>
    <property type="match status" value="1"/>
</dbReference>
<evidence type="ECO:0000313" key="5">
    <source>
        <dbReference type="Proteomes" id="UP000502611"/>
    </source>
</evidence>
<dbReference type="AlphaFoldDB" id="A0A6M4G8T7"/>
<dbReference type="EMBL" id="CP053021">
    <property type="protein sequence ID" value="QJR03655.1"/>
    <property type="molecule type" value="Genomic_DNA"/>
</dbReference>
<feature type="DNA-binding region" description="OmpR/PhoB-type" evidence="2">
    <location>
        <begin position="1"/>
        <end position="58"/>
    </location>
</feature>
<gene>
    <name evidence="4" type="ORF">HH800_16580</name>
</gene>
<dbReference type="SUPFAM" id="SSF46894">
    <property type="entry name" value="C-terminal effector domain of the bipartite response regulators"/>
    <property type="match status" value="1"/>
</dbReference>